<dbReference type="Proteomes" id="UP000735302">
    <property type="component" value="Unassembled WGS sequence"/>
</dbReference>
<dbReference type="SUPFAM" id="SSF46689">
    <property type="entry name" value="Homeodomain-like"/>
    <property type="match status" value="1"/>
</dbReference>
<reference evidence="1 2" key="1">
    <citation type="journal article" date="2021" name="Elife">
        <title>Chloroplast acquisition without the gene transfer in kleptoplastic sea slugs, Plakobranchus ocellatus.</title>
        <authorList>
            <person name="Maeda T."/>
            <person name="Takahashi S."/>
            <person name="Yoshida T."/>
            <person name="Shimamura S."/>
            <person name="Takaki Y."/>
            <person name="Nagai Y."/>
            <person name="Toyoda A."/>
            <person name="Suzuki Y."/>
            <person name="Arimoto A."/>
            <person name="Ishii H."/>
            <person name="Satoh N."/>
            <person name="Nishiyama T."/>
            <person name="Hasebe M."/>
            <person name="Maruyama T."/>
            <person name="Minagawa J."/>
            <person name="Obokata J."/>
            <person name="Shigenobu S."/>
        </authorList>
    </citation>
    <scope>NUCLEOTIDE SEQUENCE [LARGE SCALE GENOMIC DNA]</scope>
</reference>
<gene>
    <name evidence="1" type="ORF">PoB_005391100</name>
</gene>
<dbReference type="EMBL" id="BLXT01005922">
    <property type="protein sequence ID" value="GFO27406.1"/>
    <property type="molecule type" value="Genomic_DNA"/>
</dbReference>
<accession>A0AAV4C7T7</accession>
<name>A0AAV4C7T7_9GAST</name>
<protein>
    <submittedName>
        <fullName evidence="1">Tigger transposable element-derived protein 6-like protein</fullName>
    </submittedName>
</protein>
<sequence>MVKTLFSTSSLNEDELQLPIKTLAKNQHHPKWTKDQLAVAFEEVKNRAPKRQTAKKYGIPWGTINDKLLGRRQLQDKPKTALSEVEEAEIVNFLKEMSIGGFGKTKNEQVKENPMGTEHAVRQMLSAVQEETPRNSFPKALTIRKTKGFRVKEGHIGWFSNFSQVVKDIDASILLEPDRIYNCDESGFSLSALSGWVLTYVMCHDKSGHKLIFQSQSALLDCPINSQNIYLITSGNSSETTARTFFAQNEENK</sequence>
<keyword evidence="2" id="KW-1185">Reference proteome</keyword>
<dbReference type="InterPro" id="IPR009057">
    <property type="entry name" value="Homeodomain-like_sf"/>
</dbReference>
<dbReference type="AlphaFoldDB" id="A0AAV4C7T7"/>
<organism evidence="1 2">
    <name type="scientific">Plakobranchus ocellatus</name>
    <dbReference type="NCBI Taxonomy" id="259542"/>
    <lineage>
        <taxon>Eukaryota</taxon>
        <taxon>Metazoa</taxon>
        <taxon>Spiralia</taxon>
        <taxon>Lophotrochozoa</taxon>
        <taxon>Mollusca</taxon>
        <taxon>Gastropoda</taxon>
        <taxon>Heterobranchia</taxon>
        <taxon>Euthyneura</taxon>
        <taxon>Panpulmonata</taxon>
        <taxon>Sacoglossa</taxon>
        <taxon>Placobranchoidea</taxon>
        <taxon>Plakobranchidae</taxon>
        <taxon>Plakobranchus</taxon>
    </lineage>
</organism>
<comment type="caution">
    <text evidence="1">The sequence shown here is derived from an EMBL/GenBank/DDBJ whole genome shotgun (WGS) entry which is preliminary data.</text>
</comment>
<evidence type="ECO:0000313" key="1">
    <source>
        <dbReference type="EMBL" id="GFO27406.1"/>
    </source>
</evidence>
<evidence type="ECO:0000313" key="2">
    <source>
        <dbReference type="Proteomes" id="UP000735302"/>
    </source>
</evidence>
<proteinExistence type="predicted"/>